<sequence>MRTDAALYSISWSTMTYQWILGLWCAACMTCLILVINRLLDMWNKRLFQNNRTYLVLLFPTCYFLWFTFFTPPILFNSDHTAWFFATFAEGHDINLVCGSLSPAILRSLSLFLPSKLQCSHFQFFIQTSSICMANLIAALVYVYMQFFPTPSWLVMGGHICWQLGHGFPAFVYLFLNRTIQREALQMFGFRRIRTTVAHMSMPTSNKTPHTDS</sequence>
<keyword evidence="1" id="KW-0472">Membrane</keyword>
<dbReference type="InterPro" id="IPR019425">
    <property type="entry name" value="7TM_GPCR_serpentine_rcpt_Srt"/>
</dbReference>
<dbReference type="Pfam" id="PF10321">
    <property type="entry name" value="7TM_GPCR_Srt"/>
    <property type="match status" value="2"/>
</dbReference>
<name>A0A3P8BSC4_HELPZ</name>
<organism evidence="2">
    <name type="scientific">Heligmosomoides polygyrus</name>
    <name type="common">Parasitic roundworm</name>
    <dbReference type="NCBI Taxonomy" id="6339"/>
    <lineage>
        <taxon>Eukaryota</taxon>
        <taxon>Metazoa</taxon>
        <taxon>Ecdysozoa</taxon>
        <taxon>Nematoda</taxon>
        <taxon>Chromadorea</taxon>
        <taxon>Rhabditida</taxon>
        <taxon>Rhabditina</taxon>
        <taxon>Rhabditomorpha</taxon>
        <taxon>Strongyloidea</taxon>
        <taxon>Heligmosomidae</taxon>
        <taxon>Heligmosomoides</taxon>
    </lineage>
</organism>
<feature type="transmembrane region" description="Helical" evidence="1">
    <location>
        <begin position="125"/>
        <end position="147"/>
    </location>
</feature>
<dbReference type="PANTHER" id="PTHR23021">
    <property type="entry name" value="SERPENTINE RECEPTOR, CLASS T"/>
    <property type="match status" value="1"/>
</dbReference>
<feature type="transmembrane region" description="Helical" evidence="1">
    <location>
        <begin position="20"/>
        <end position="40"/>
    </location>
</feature>
<dbReference type="OrthoDB" id="5843372at2759"/>
<evidence type="ECO:0000256" key="1">
    <source>
        <dbReference type="SAM" id="Phobius"/>
    </source>
</evidence>
<dbReference type="AlphaFoldDB" id="A0A3P8BSC4"/>
<feature type="transmembrane region" description="Helical" evidence="1">
    <location>
        <begin position="94"/>
        <end position="113"/>
    </location>
</feature>
<proteinExistence type="predicted"/>
<keyword evidence="1" id="KW-0812">Transmembrane</keyword>
<evidence type="ECO:0000313" key="2">
    <source>
        <dbReference type="EMBL" id="VDP08644.1"/>
    </source>
</evidence>
<keyword evidence="1" id="KW-1133">Transmembrane helix</keyword>
<gene>
    <name evidence="2" type="ORF">HPBE_LOCUS17355</name>
</gene>
<accession>A0A3P8BSC4</accession>
<reference evidence="2" key="1">
    <citation type="submission" date="2018-11" db="EMBL/GenBank/DDBJ databases">
        <authorList>
            <consortium name="Pathogen Informatics"/>
        </authorList>
    </citation>
    <scope>NUCLEOTIDE SEQUENCE [LARGE SCALE GENOMIC DNA]</scope>
</reference>
<protein>
    <submittedName>
        <fullName evidence="2">Uncharacterized protein</fullName>
    </submittedName>
</protein>
<dbReference type="EMBL" id="UZAH01029965">
    <property type="protein sequence ID" value="VDP08644.1"/>
    <property type="molecule type" value="Genomic_DNA"/>
</dbReference>
<feature type="transmembrane region" description="Helical" evidence="1">
    <location>
        <begin position="52"/>
        <end position="74"/>
    </location>
</feature>
<dbReference type="PANTHER" id="PTHR23021:SF11">
    <property type="entry name" value="SERPENTINE RECEPTOR, CLASS T"/>
    <property type="match status" value="1"/>
</dbReference>
<feature type="transmembrane region" description="Helical" evidence="1">
    <location>
        <begin position="153"/>
        <end position="176"/>
    </location>
</feature>